<evidence type="ECO:0000313" key="5">
    <source>
        <dbReference type="Proteomes" id="UP001317963"/>
    </source>
</evidence>
<dbReference type="Pfam" id="PF01627">
    <property type="entry name" value="Hpt"/>
    <property type="match status" value="1"/>
</dbReference>
<dbReference type="Proteomes" id="UP001317963">
    <property type="component" value="Chromosome"/>
</dbReference>
<keyword evidence="2" id="KW-0597">Phosphoprotein</keyword>
<keyword evidence="5" id="KW-1185">Reference proteome</keyword>
<gene>
    <name evidence="4" type="ORF">E0F26_04520</name>
</gene>
<keyword evidence="1" id="KW-0902">Two-component regulatory system</keyword>
<proteinExistence type="predicted"/>
<dbReference type="EMBL" id="CP036501">
    <property type="protein sequence ID" value="UZP74049.1"/>
    <property type="molecule type" value="Genomic_DNA"/>
</dbReference>
<reference evidence="4 5" key="1">
    <citation type="submission" date="2019-02" db="EMBL/GenBank/DDBJ databases">
        <title>Halieaceae_genomes.</title>
        <authorList>
            <person name="Li S.-H."/>
        </authorList>
    </citation>
    <scope>NUCLEOTIDE SEQUENCE [LARGE SCALE GENOMIC DNA]</scope>
    <source>
        <strain evidence="4 5">JH123</strain>
    </source>
</reference>
<feature type="modified residue" description="Phosphohistidine" evidence="2">
    <location>
        <position position="63"/>
    </location>
</feature>
<dbReference type="InterPro" id="IPR008207">
    <property type="entry name" value="Sig_transdc_His_kin_Hpt_dom"/>
</dbReference>
<protein>
    <submittedName>
        <fullName evidence="4">Hpt domain-containing protein</fullName>
    </submittedName>
</protein>
<name>A0ABY6Q4T2_9GAMM</name>
<evidence type="ECO:0000256" key="1">
    <source>
        <dbReference type="ARBA" id="ARBA00023012"/>
    </source>
</evidence>
<dbReference type="PROSITE" id="PS50894">
    <property type="entry name" value="HPT"/>
    <property type="match status" value="1"/>
</dbReference>
<accession>A0ABY6Q4T2</accession>
<evidence type="ECO:0000256" key="2">
    <source>
        <dbReference type="PROSITE-ProRule" id="PRU00110"/>
    </source>
</evidence>
<dbReference type="RefSeq" id="WP_279242857.1">
    <property type="nucleotide sequence ID" value="NZ_CP036501.1"/>
</dbReference>
<organism evidence="4 5">
    <name type="scientific">Candidatus Paraluminiphilus aquimaris</name>
    <dbReference type="NCBI Taxonomy" id="2518994"/>
    <lineage>
        <taxon>Bacteria</taxon>
        <taxon>Pseudomonadati</taxon>
        <taxon>Pseudomonadota</taxon>
        <taxon>Gammaproteobacteria</taxon>
        <taxon>Cellvibrionales</taxon>
        <taxon>Halieaceae</taxon>
        <taxon>Candidatus Paraluminiphilus</taxon>
    </lineage>
</organism>
<dbReference type="Gene3D" id="1.20.120.160">
    <property type="entry name" value="HPT domain"/>
    <property type="match status" value="1"/>
</dbReference>
<dbReference type="InterPro" id="IPR036641">
    <property type="entry name" value="HPT_dom_sf"/>
</dbReference>
<evidence type="ECO:0000259" key="3">
    <source>
        <dbReference type="PROSITE" id="PS50894"/>
    </source>
</evidence>
<feature type="domain" description="HPt" evidence="3">
    <location>
        <begin position="24"/>
        <end position="117"/>
    </location>
</feature>
<sequence length="119" mass="12828">MSTMVPSEHPPIDLDALRVMLGGDENLVSMILDKFRAEILGDIEQLKSLQAGDQAEPIRALAHRLKGTCGNAQATQLSEIAKLLQFAMAAGELDQAAGLIKALDAERVALEHYVAEQGY</sequence>
<evidence type="ECO:0000313" key="4">
    <source>
        <dbReference type="EMBL" id="UZP74049.1"/>
    </source>
</evidence>
<dbReference type="SUPFAM" id="SSF47226">
    <property type="entry name" value="Histidine-containing phosphotransfer domain, HPT domain"/>
    <property type="match status" value="1"/>
</dbReference>